<evidence type="ECO:0000313" key="1">
    <source>
        <dbReference type="EMBL" id="KIM91537.1"/>
    </source>
</evidence>
<accession>A0A0C3CP75</accession>
<organism evidence="1 3">
    <name type="scientific">Piloderma croceum (strain F 1598)</name>
    <dbReference type="NCBI Taxonomy" id="765440"/>
    <lineage>
        <taxon>Eukaryota</taxon>
        <taxon>Fungi</taxon>
        <taxon>Dikarya</taxon>
        <taxon>Basidiomycota</taxon>
        <taxon>Agaricomycotina</taxon>
        <taxon>Agaricomycetes</taxon>
        <taxon>Agaricomycetidae</taxon>
        <taxon>Atheliales</taxon>
        <taxon>Atheliaceae</taxon>
        <taxon>Piloderma</taxon>
    </lineage>
</organism>
<evidence type="ECO:0000313" key="2">
    <source>
        <dbReference type="EMBL" id="KIM91545.1"/>
    </source>
</evidence>
<reference evidence="1" key="3">
    <citation type="submission" date="2015-02" db="EMBL/GenBank/DDBJ databases">
        <title>Evolutionary Origins and Diversification of the Mycorrhizal Mutualists.</title>
        <authorList>
            <consortium name="DOE Joint Genome Institute"/>
            <consortium name="Mycorrhizal Genomics Consortium"/>
            <person name="Kohler A."/>
            <person name="Kuo A."/>
            <person name="Nagy L.G."/>
            <person name="Floudas D."/>
            <person name="Copeland A."/>
            <person name="Barry K.W."/>
            <person name="Cichocki N."/>
            <person name="Veneault-Fourrey C."/>
            <person name="LaButti K."/>
            <person name="Lindquist E.A."/>
            <person name="Lipzen A."/>
            <person name="Lundell T."/>
            <person name="Morin E."/>
            <person name="Murat C."/>
            <person name="Riley R."/>
            <person name="Ohm R."/>
            <person name="Sun H."/>
            <person name="Tunlid A."/>
            <person name="Henrissat B."/>
            <person name="Grigoriev I.V."/>
            <person name="Hibbett D.S."/>
            <person name="Martin F."/>
        </authorList>
    </citation>
    <scope>NUCLEOTIDE SEQUENCE</scope>
    <source>
        <strain evidence="1 3">F 1598</strain>
    </source>
</reference>
<keyword evidence="3" id="KW-1185">Reference proteome</keyword>
<reference evidence="1 3" key="1">
    <citation type="submission" date="2014-04" db="EMBL/GenBank/DDBJ databases">
        <authorList>
            <consortium name="DOE Joint Genome Institute"/>
            <person name="Kuo A."/>
            <person name="Tarkka M."/>
            <person name="Buscot F."/>
            <person name="Kohler A."/>
            <person name="Nagy L.G."/>
            <person name="Floudas D."/>
            <person name="Copeland A."/>
            <person name="Barry K.W."/>
            <person name="Cichocki N."/>
            <person name="Veneault-Fourrey C."/>
            <person name="LaButti K."/>
            <person name="Lindquist E.A."/>
            <person name="Lipzen A."/>
            <person name="Lundell T."/>
            <person name="Morin E."/>
            <person name="Murat C."/>
            <person name="Sun H."/>
            <person name="Tunlid A."/>
            <person name="Henrissat B."/>
            <person name="Grigoriev I.V."/>
            <person name="Hibbett D.S."/>
            <person name="Martin F."/>
            <person name="Nordberg H.P."/>
            <person name="Cantor M.N."/>
            <person name="Hua S.X."/>
        </authorList>
    </citation>
    <scope>NUCLEOTIDE SEQUENCE [LARGE SCALE GENOMIC DNA]</scope>
    <source>
        <strain evidence="1 3">F 1598</strain>
    </source>
</reference>
<protein>
    <submittedName>
        <fullName evidence="1">Uncharacterized protein</fullName>
    </submittedName>
</protein>
<dbReference type="EMBL" id="KN832971">
    <property type="protein sequence ID" value="KIM91537.1"/>
    <property type="molecule type" value="Genomic_DNA"/>
</dbReference>
<dbReference type="HOGENOM" id="CLU_1023473_0_0_1"/>
<proteinExistence type="predicted"/>
<dbReference type="OrthoDB" id="3051181at2759"/>
<dbReference type="STRING" id="765440.A0A0C3CP75"/>
<dbReference type="AlphaFoldDB" id="A0A0C3CP75"/>
<sequence length="272" mass="29532">MDLIDACMGTNGTAKKKSRRSKAVGQTKISRADGLGKVIYYEGTQEVIGTVSHIYNSPSVGLPYPQGYQHDLALITGPYLPGFLQPPNCAKLLTTFATPEEALSVGTVFLLMSDFCRSKPGTLDVVNGHVVPCVARDALIMGIQSSWDYTEHMETTNSLIWRSNPDDKSVQGASGTLPCLGSNVNETVKGLMFQNFQGGYHGQHWQAADKGHEEISGVDGMATFKGGFFLPNEVQVGTIILDDQEGTRRVFLGKGPEPTLHVHVEQKRNFTA</sequence>
<dbReference type="Proteomes" id="UP000054166">
    <property type="component" value="Unassembled WGS sequence"/>
</dbReference>
<name>A0A0C3CP75_PILCF</name>
<evidence type="ECO:0000313" key="3">
    <source>
        <dbReference type="Proteomes" id="UP000054166"/>
    </source>
</evidence>
<gene>
    <name evidence="1" type="ORF">PILCRDRAFT_698</name>
    <name evidence="2" type="ORF">PILCRDRAFT_706</name>
</gene>
<dbReference type="EMBL" id="KN832971">
    <property type="protein sequence ID" value="KIM91545.1"/>
    <property type="molecule type" value="Genomic_DNA"/>
</dbReference>
<reference evidence="3" key="2">
    <citation type="submission" date="2015-01" db="EMBL/GenBank/DDBJ databases">
        <title>Evolutionary Origins and Diversification of the Mycorrhizal Mutualists.</title>
        <authorList>
            <consortium name="DOE Joint Genome Institute"/>
            <consortium name="Mycorrhizal Genomics Consortium"/>
            <person name="Kohler A."/>
            <person name="Kuo A."/>
            <person name="Nagy L.G."/>
            <person name="Floudas D."/>
            <person name="Copeland A."/>
            <person name="Barry K.W."/>
            <person name="Cichocki N."/>
            <person name="Veneault-Fourrey C."/>
            <person name="LaButti K."/>
            <person name="Lindquist E.A."/>
            <person name="Lipzen A."/>
            <person name="Lundell T."/>
            <person name="Morin E."/>
            <person name="Murat C."/>
            <person name="Riley R."/>
            <person name="Ohm R."/>
            <person name="Sun H."/>
            <person name="Tunlid A."/>
            <person name="Henrissat B."/>
            <person name="Grigoriev I.V."/>
            <person name="Hibbett D.S."/>
            <person name="Martin F."/>
        </authorList>
    </citation>
    <scope>NUCLEOTIDE SEQUENCE [LARGE SCALE GENOMIC DNA]</scope>
    <source>
        <strain evidence="2 3">F 1598</strain>
    </source>
</reference>